<keyword evidence="4 7" id="KW-0689">Ribosomal protein</keyword>
<dbReference type="RefSeq" id="WP_124329801.1">
    <property type="nucleotide sequence ID" value="NZ_BEXT01000001.1"/>
</dbReference>
<dbReference type="GO" id="GO:0015935">
    <property type="term" value="C:small ribosomal subunit"/>
    <property type="evidence" value="ECO:0007669"/>
    <property type="project" value="InterPro"/>
</dbReference>
<accession>A0A401G094</accession>
<dbReference type="Pfam" id="PF01479">
    <property type="entry name" value="S4"/>
    <property type="match status" value="1"/>
</dbReference>
<dbReference type="CDD" id="cd00165">
    <property type="entry name" value="S4"/>
    <property type="match status" value="1"/>
</dbReference>
<keyword evidence="2 7" id="KW-0699">rRNA-binding</keyword>
<dbReference type="PROSITE" id="PS50889">
    <property type="entry name" value="S4"/>
    <property type="match status" value="1"/>
</dbReference>
<dbReference type="GO" id="GO:0019843">
    <property type="term" value="F:rRNA binding"/>
    <property type="evidence" value="ECO:0007669"/>
    <property type="project" value="UniProtKB-UniRule"/>
</dbReference>
<reference evidence="11" key="2">
    <citation type="submission" date="2019-01" db="EMBL/GenBank/DDBJ databases">
        <title>Genome sequence of Desulfonema ishimotonii strain Tokyo 01.</title>
        <authorList>
            <person name="Fukui M."/>
        </authorList>
    </citation>
    <scope>NUCLEOTIDE SEQUENCE [LARGE SCALE GENOMIC DNA]</scope>
    <source>
        <strain evidence="11">Tokyo 01</strain>
    </source>
</reference>
<dbReference type="PANTHER" id="PTHR11831">
    <property type="entry name" value="30S 40S RIBOSOMAL PROTEIN"/>
    <property type="match status" value="1"/>
</dbReference>
<dbReference type="OrthoDB" id="9803672at2"/>
<dbReference type="GO" id="GO:0003735">
    <property type="term" value="F:structural constituent of ribosome"/>
    <property type="evidence" value="ECO:0007669"/>
    <property type="project" value="InterPro"/>
</dbReference>
<dbReference type="NCBIfam" id="NF003717">
    <property type="entry name" value="PRK05327.1"/>
    <property type="match status" value="1"/>
</dbReference>
<dbReference type="EMBL" id="BEXT01000001">
    <property type="protein sequence ID" value="GBC62644.1"/>
    <property type="molecule type" value="Genomic_DNA"/>
</dbReference>
<evidence type="ECO:0000256" key="2">
    <source>
        <dbReference type="ARBA" id="ARBA00022730"/>
    </source>
</evidence>
<evidence type="ECO:0000256" key="7">
    <source>
        <dbReference type="HAMAP-Rule" id="MF_01306"/>
    </source>
</evidence>
<dbReference type="FunFam" id="3.10.290.10:FF:000001">
    <property type="entry name" value="30S ribosomal protein S4"/>
    <property type="match status" value="1"/>
</dbReference>
<comment type="function">
    <text evidence="7">One of the primary rRNA binding proteins, it binds directly to 16S rRNA where it nucleates assembly of the body of the 30S subunit.</text>
</comment>
<dbReference type="GO" id="GO:0042274">
    <property type="term" value="P:ribosomal small subunit biogenesis"/>
    <property type="evidence" value="ECO:0007669"/>
    <property type="project" value="TreeGrafter"/>
</dbReference>
<comment type="subunit">
    <text evidence="7">Part of the 30S ribosomal subunit. Contacts protein S5. The interaction surface between S4 and S5 is involved in control of translational fidelity.</text>
</comment>
<dbReference type="SMART" id="SM00363">
    <property type="entry name" value="S4"/>
    <property type="match status" value="1"/>
</dbReference>
<reference evidence="11" key="1">
    <citation type="submission" date="2017-11" db="EMBL/GenBank/DDBJ databases">
        <authorList>
            <person name="Watanabe M."/>
            <person name="Kojima H."/>
        </authorList>
    </citation>
    <scope>NUCLEOTIDE SEQUENCE [LARGE SCALE GENOMIC DNA]</scope>
    <source>
        <strain evidence="11">Tokyo 01</strain>
    </source>
</reference>
<dbReference type="Pfam" id="PF00163">
    <property type="entry name" value="Ribosomal_S4"/>
    <property type="match status" value="1"/>
</dbReference>
<proteinExistence type="inferred from homology"/>
<evidence type="ECO:0000259" key="8">
    <source>
        <dbReference type="SMART" id="SM00363"/>
    </source>
</evidence>
<keyword evidence="11" id="KW-1185">Reference proteome</keyword>
<dbReference type="InterPro" id="IPR005709">
    <property type="entry name" value="Ribosomal_uS4_bac-type"/>
</dbReference>
<evidence type="ECO:0000256" key="1">
    <source>
        <dbReference type="ARBA" id="ARBA00007465"/>
    </source>
</evidence>
<dbReference type="SMART" id="SM01390">
    <property type="entry name" value="Ribosomal_S4"/>
    <property type="match status" value="1"/>
</dbReference>
<dbReference type="InterPro" id="IPR036986">
    <property type="entry name" value="S4_RNA-bd_sf"/>
</dbReference>
<dbReference type="FunFam" id="1.10.1050.10:FF:000001">
    <property type="entry name" value="30S ribosomal protein S4"/>
    <property type="match status" value="1"/>
</dbReference>
<dbReference type="NCBIfam" id="TIGR01017">
    <property type="entry name" value="rpsD_bact"/>
    <property type="match status" value="1"/>
</dbReference>
<feature type="domain" description="Small ribosomal subunit protein uS4 N-terminal" evidence="9">
    <location>
        <begin position="3"/>
        <end position="98"/>
    </location>
</feature>
<evidence type="ECO:0000256" key="4">
    <source>
        <dbReference type="ARBA" id="ARBA00022980"/>
    </source>
</evidence>
<dbReference type="InterPro" id="IPR022801">
    <property type="entry name" value="Ribosomal_uS4"/>
</dbReference>
<dbReference type="Gene3D" id="1.10.1050.10">
    <property type="entry name" value="Ribosomal Protein S4 Delta 41, Chain A, domain 1"/>
    <property type="match status" value="1"/>
</dbReference>
<evidence type="ECO:0000256" key="6">
    <source>
        <dbReference type="ARBA" id="ARBA00035254"/>
    </source>
</evidence>
<keyword evidence="3 7" id="KW-0694">RNA-binding</keyword>
<evidence type="ECO:0000313" key="10">
    <source>
        <dbReference type="EMBL" id="GBC62644.1"/>
    </source>
</evidence>
<comment type="similarity">
    <text evidence="1 7">Belongs to the universal ribosomal protein uS4 family.</text>
</comment>
<dbReference type="Proteomes" id="UP000288096">
    <property type="component" value="Unassembled WGS sequence"/>
</dbReference>
<evidence type="ECO:0000256" key="3">
    <source>
        <dbReference type="ARBA" id="ARBA00022884"/>
    </source>
</evidence>
<dbReference type="InterPro" id="IPR002942">
    <property type="entry name" value="S4_RNA-bd"/>
</dbReference>
<name>A0A401G094_9BACT</name>
<sequence>MSRYRGSVCRLCRRENLKLFLKGDRCYSDKCAFDRRSFPPGQHGQRRRGKISDYGIQLREKQKVKRMYGLSEKQFRLFFARADRQKGITGTNLLVLLERRLDNVVYRIGFVDSRNQGRHFVRHNHFLVNGRKVNIPSYQVRVGDVIEVCEKKNADGKPKTVAAIDAALEAVVRRGVPQWLELEKDNKKGIVRSIPVREDLTMPIQEQLIVELYSK</sequence>
<dbReference type="SUPFAM" id="SSF55174">
    <property type="entry name" value="Alpha-L RNA-binding motif"/>
    <property type="match status" value="1"/>
</dbReference>
<dbReference type="PANTHER" id="PTHR11831:SF4">
    <property type="entry name" value="SMALL RIBOSOMAL SUBUNIT PROTEIN US4M"/>
    <property type="match status" value="1"/>
</dbReference>
<gene>
    <name evidence="7" type="primary">rpsD</name>
    <name evidence="10" type="ORF">DENIS_3617</name>
</gene>
<dbReference type="Gene3D" id="3.10.290.10">
    <property type="entry name" value="RNA-binding S4 domain"/>
    <property type="match status" value="1"/>
</dbReference>
<dbReference type="InterPro" id="IPR001912">
    <property type="entry name" value="Ribosomal_uS4_N"/>
</dbReference>
<evidence type="ECO:0000256" key="5">
    <source>
        <dbReference type="ARBA" id="ARBA00023274"/>
    </source>
</evidence>
<organism evidence="10 11">
    <name type="scientific">Desulfonema ishimotonii</name>
    <dbReference type="NCBI Taxonomy" id="45657"/>
    <lineage>
        <taxon>Bacteria</taxon>
        <taxon>Pseudomonadati</taxon>
        <taxon>Thermodesulfobacteriota</taxon>
        <taxon>Desulfobacteria</taxon>
        <taxon>Desulfobacterales</taxon>
        <taxon>Desulfococcaceae</taxon>
        <taxon>Desulfonema</taxon>
    </lineage>
</organism>
<dbReference type="HAMAP" id="MF_01306_B">
    <property type="entry name" value="Ribosomal_uS4_B"/>
    <property type="match status" value="1"/>
</dbReference>
<keyword evidence="5 7" id="KW-0687">Ribonucleoprotein</keyword>
<dbReference type="GO" id="GO:0006412">
    <property type="term" value="P:translation"/>
    <property type="evidence" value="ECO:0007669"/>
    <property type="project" value="UniProtKB-UniRule"/>
</dbReference>
<evidence type="ECO:0000259" key="9">
    <source>
        <dbReference type="SMART" id="SM01390"/>
    </source>
</evidence>
<evidence type="ECO:0000313" key="11">
    <source>
        <dbReference type="Proteomes" id="UP000288096"/>
    </source>
</evidence>
<feature type="domain" description="RNA-binding S4" evidence="8">
    <location>
        <begin position="99"/>
        <end position="155"/>
    </location>
</feature>
<comment type="caution">
    <text evidence="10">The sequence shown here is derived from an EMBL/GenBank/DDBJ whole genome shotgun (WGS) entry which is preliminary data.</text>
</comment>
<dbReference type="AlphaFoldDB" id="A0A401G094"/>
<comment type="function">
    <text evidence="7">With S5 and S12 plays an important role in translational accuracy.</text>
</comment>
<protein>
    <recommendedName>
        <fullName evidence="6 7">Small ribosomal subunit protein uS4</fullName>
    </recommendedName>
</protein>